<dbReference type="Gene3D" id="3.10.450.530">
    <property type="entry name" value="Ribonuclease toxin, BrnT, of type II toxin-antitoxin system"/>
    <property type="match status" value="1"/>
</dbReference>
<evidence type="ECO:0008006" key="3">
    <source>
        <dbReference type="Google" id="ProtNLM"/>
    </source>
</evidence>
<reference evidence="1 2" key="1">
    <citation type="journal article" date="2015" name="Nature">
        <title>rRNA introns, odd ribosomes, and small enigmatic genomes across a large radiation of phyla.</title>
        <authorList>
            <person name="Brown C.T."/>
            <person name="Hug L.A."/>
            <person name="Thomas B.C."/>
            <person name="Sharon I."/>
            <person name="Castelle C.J."/>
            <person name="Singh A."/>
            <person name="Wilkins M.J."/>
            <person name="Williams K.H."/>
            <person name="Banfield J.F."/>
        </authorList>
    </citation>
    <scope>NUCLEOTIDE SEQUENCE [LARGE SCALE GENOMIC DNA]</scope>
</reference>
<dbReference type="InterPro" id="IPR007460">
    <property type="entry name" value="BrnT_toxin"/>
</dbReference>
<dbReference type="STRING" id="1618566.UR35_C0011G0047"/>
<gene>
    <name evidence="1" type="ORF">UR35_C0011G0047</name>
</gene>
<dbReference type="InterPro" id="IPR038573">
    <property type="entry name" value="BrnT_sf"/>
</dbReference>
<dbReference type="Proteomes" id="UP000034778">
    <property type="component" value="Unassembled WGS sequence"/>
</dbReference>
<name>A0A0F9ZZ09_9BACT</name>
<organism evidence="1 2">
    <name type="scientific">Candidatus Woesebacteria bacterium GW2011_GWB1_33_22</name>
    <dbReference type="NCBI Taxonomy" id="1618566"/>
    <lineage>
        <taxon>Bacteria</taxon>
        <taxon>Candidatus Woeseibacteriota</taxon>
    </lineage>
</organism>
<comment type="caution">
    <text evidence="1">The sequence shown here is derived from an EMBL/GenBank/DDBJ whole genome shotgun (WGS) entry which is preliminary data.</text>
</comment>
<proteinExistence type="predicted"/>
<evidence type="ECO:0000313" key="1">
    <source>
        <dbReference type="EMBL" id="KKP44161.1"/>
    </source>
</evidence>
<dbReference type="EMBL" id="LBOW01000011">
    <property type="protein sequence ID" value="KKP44161.1"/>
    <property type="molecule type" value="Genomic_DNA"/>
</dbReference>
<protein>
    <recommendedName>
        <fullName evidence="3">Protein containing DUF497</fullName>
    </recommendedName>
</protein>
<dbReference type="Pfam" id="PF04365">
    <property type="entry name" value="BrnT_toxin"/>
    <property type="match status" value="1"/>
</dbReference>
<dbReference type="AlphaFoldDB" id="A0A0F9ZZ09"/>
<evidence type="ECO:0000313" key="2">
    <source>
        <dbReference type="Proteomes" id="UP000034778"/>
    </source>
</evidence>
<accession>A0A0F9ZZ09</accession>
<sequence>MDDLFKNVDGFEWDKWNKEKSWLKHNIIYKESEEVFDDDYSSIFEDVKHSQVEKRYQILGASKVNNKLSITFTIRKTKIRIISARLMNKKERIKYENEKQKNITNS</sequence>